<protein>
    <submittedName>
        <fullName evidence="2">Putative LptC-like protein</fullName>
    </submittedName>
</protein>
<reference evidence="2 3" key="1">
    <citation type="journal article" date="2014" name="FEMS Microbiol. Lett.">
        <title>Draft genome sequences of three Holospora species (Holospora obtusa, Holospora undulata, and Holospora elegans), endonuclear symbiotic bacteria of the ciliate Paramecium caudatum.</title>
        <authorList>
            <person name="Dohra H."/>
            <person name="Tanaka K."/>
            <person name="Suzuki T."/>
            <person name="Fujishima M."/>
            <person name="Suzuki H."/>
        </authorList>
    </citation>
    <scope>NUCLEOTIDE SEQUENCE [LARGE SCALE GENOMIC DNA]</scope>
    <source>
        <strain evidence="2 3">E1</strain>
    </source>
</reference>
<comment type="caution">
    <text evidence="2">The sequence shown here is derived from an EMBL/GenBank/DDBJ whole genome shotgun (WGS) entry which is preliminary data.</text>
</comment>
<evidence type="ECO:0000313" key="2">
    <source>
        <dbReference type="EMBL" id="GAJ46510.1"/>
    </source>
</evidence>
<name>A0A023DZP4_9PROT</name>
<organism evidence="2 3">
    <name type="scientific">Holospora elegans E1</name>
    <dbReference type="NCBI Taxonomy" id="1427503"/>
    <lineage>
        <taxon>Bacteria</taxon>
        <taxon>Pseudomonadati</taxon>
        <taxon>Pseudomonadota</taxon>
        <taxon>Alphaproteobacteria</taxon>
        <taxon>Holosporales</taxon>
        <taxon>Holosporaceae</taxon>
        <taxon>Holospora</taxon>
    </lineage>
</organism>
<keyword evidence="3" id="KW-1185">Reference proteome</keyword>
<sequence>MQKIFYTKFFKWGLWSIFLGSTLSMGLIFFKDWQTCKNTCKISNVKSDHVEKIKIFSLDKKNNSYTLFAEKLNAQYQSDAKNSTCYQLLRPNATLNTHHHQLKINSQYGSFFLPDQLELFENVTLYDTSPDLFYKLTTQNMFVHLGVNKIFGKNPVSGQCGYGVFSGKSFTINTKAQILTINGPCRIHFFGYSDAPAK</sequence>
<keyword evidence="1" id="KW-1133">Transmembrane helix</keyword>
<feature type="transmembrane region" description="Helical" evidence="1">
    <location>
        <begin position="12"/>
        <end position="30"/>
    </location>
</feature>
<evidence type="ECO:0000313" key="3">
    <source>
        <dbReference type="Proteomes" id="UP000024842"/>
    </source>
</evidence>
<dbReference type="EMBL" id="BAUP01000104">
    <property type="protein sequence ID" value="GAJ46510.1"/>
    <property type="molecule type" value="Genomic_DNA"/>
</dbReference>
<proteinExistence type="predicted"/>
<keyword evidence="1" id="KW-0472">Membrane</keyword>
<accession>A0A023DZP4</accession>
<dbReference type="Gene3D" id="2.60.450.10">
    <property type="entry name" value="Lipopolysaccharide (LPS) transport protein A like domain"/>
    <property type="match status" value="1"/>
</dbReference>
<gene>
    <name evidence="2" type="ORF">HE1_00845</name>
</gene>
<dbReference type="STRING" id="1427503.HE1_00845"/>
<dbReference type="InterPro" id="IPR010664">
    <property type="entry name" value="LipoPS_assembly_LptC-rel"/>
</dbReference>
<dbReference type="Proteomes" id="UP000024842">
    <property type="component" value="Unassembled WGS sequence"/>
</dbReference>
<dbReference type="OrthoDB" id="9926552at2"/>
<dbReference type="AlphaFoldDB" id="A0A023DZP4"/>
<keyword evidence="1" id="KW-0812">Transmembrane</keyword>
<dbReference type="Pfam" id="PF06835">
    <property type="entry name" value="LptC"/>
    <property type="match status" value="1"/>
</dbReference>
<evidence type="ECO:0000256" key="1">
    <source>
        <dbReference type="SAM" id="Phobius"/>
    </source>
</evidence>